<dbReference type="GO" id="GO:0000776">
    <property type="term" value="C:kinetochore"/>
    <property type="evidence" value="ECO:0007669"/>
    <property type="project" value="TreeGrafter"/>
</dbReference>
<proteinExistence type="predicted"/>
<accession>F4RU21</accession>
<evidence type="ECO:0000256" key="1">
    <source>
        <dbReference type="SAM" id="MobiDB-lite"/>
    </source>
</evidence>
<dbReference type="OrthoDB" id="786951at2759"/>
<dbReference type="eggNOG" id="KOG1994">
    <property type="taxonomic scope" value="Eukaryota"/>
</dbReference>
<gene>
    <name evidence="3" type="ORF">MELLADRAFT_89632</name>
</gene>
<dbReference type="InterPro" id="IPR025239">
    <property type="entry name" value="DUF4187"/>
</dbReference>
<dbReference type="PANTHER" id="PTHR21032">
    <property type="entry name" value="G PATCH DOMAIN-CONTAINING PROTEIN 11"/>
    <property type="match status" value="1"/>
</dbReference>
<sequence>MEQEKEEEEEEEDFMSDKFLIPINNTSSTSTLTYSDKRKRKQIESLNKSYKKSRAEQEIEAREEGLRNDLIANQFKSIKESDSKDPSIPTTTHSKAVQMMLKMGFQPGKALGKQPTTEPIESNLSKKTTNSQIQSHEAFPNQASSSHKPLITPIEIKLRNGRGGIGTEKPTKARYQFSKPHQDLNEDEIKAQKEFFEKSKSKFDIRKIESNLSKARRTCQELDLRNGIEENVLWLDPYSDEIRDEVNGLDTDEKRLKGLKDPNVFETTVVSTEEEEEDISDREEKASWLALDSASRLIHTLRYLRQEYFYCIWCGCQYDSLEELNQECPGEDEDDH</sequence>
<dbReference type="Proteomes" id="UP000001072">
    <property type="component" value="Unassembled WGS sequence"/>
</dbReference>
<protein>
    <recommendedName>
        <fullName evidence="2">DUF4187 domain-containing protein</fullName>
    </recommendedName>
</protein>
<dbReference type="PANTHER" id="PTHR21032:SF0">
    <property type="entry name" value="G PATCH DOMAIN-CONTAINING PROTEIN 11"/>
    <property type="match status" value="1"/>
</dbReference>
<dbReference type="STRING" id="747676.F4RU21"/>
<feature type="compositionally biased region" description="Polar residues" evidence="1">
    <location>
        <begin position="114"/>
        <end position="130"/>
    </location>
</feature>
<organism evidence="4">
    <name type="scientific">Melampsora larici-populina (strain 98AG31 / pathotype 3-4-7)</name>
    <name type="common">Poplar leaf rust fungus</name>
    <dbReference type="NCBI Taxonomy" id="747676"/>
    <lineage>
        <taxon>Eukaryota</taxon>
        <taxon>Fungi</taxon>
        <taxon>Dikarya</taxon>
        <taxon>Basidiomycota</taxon>
        <taxon>Pucciniomycotina</taxon>
        <taxon>Pucciniomycetes</taxon>
        <taxon>Pucciniales</taxon>
        <taxon>Melampsoraceae</taxon>
        <taxon>Melampsora</taxon>
    </lineage>
</organism>
<dbReference type="VEuPathDB" id="FungiDB:MELLADRAFT_89632"/>
<evidence type="ECO:0000259" key="2">
    <source>
        <dbReference type="SMART" id="SM01173"/>
    </source>
</evidence>
<dbReference type="Pfam" id="PF13821">
    <property type="entry name" value="DUF4187"/>
    <property type="match status" value="1"/>
</dbReference>
<feature type="compositionally biased region" description="Acidic residues" evidence="1">
    <location>
        <begin position="1"/>
        <end position="14"/>
    </location>
</feature>
<dbReference type="SMART" id="SM01173">
    <property type="entry name" value="DUF4187"/>
    <property type="match status" value="1"/>
</dbReference>
<reference evidence="4" key="1">
    <citation type="journal article" date="2011" name="Proc. Natl. Acad. Sci. U.S.A.">
        <title>Obligate biotrophy features unraveled by the genomic analysis of rust fungi.</title>
        <authorList>
            <person name="Duplessis S."/>
            <person name="Cuomo C.A."/>
            <person name="Lin Y.-C."/>
            <person name="Aerts A."/>
            <person name="Tisserant E."/>
            <person name="Veneault-Fourrey C."/>
            <person name="Joly D.L."/>
            <person name="Hacquard S."/>
            <person name="Amselem J."/>
            <person name="Cantarel B.L."/>
            <person name="Chiu R."/>
            <person name="Coutinho P.M."/>
            <person name="Feau N."/>
            <person name="Field M."/>
            <person name="Frey P."/>
            <person name="Gelhaye E."/>
            <person name="Goldberg J."/>
            <person name="Grabherr M.G."/>
            <person name="Kodira C.D."/>
            <person name="Kohler A."/>
            <person name="Kuees U."/>
            <person name="Lindquist E.A."/>
            <person name="Lucas S.M."/>
            <person name="Mago R."/>
            <person name="Mauceli E."/>
            <person name="Morin E."/>
            <person name="Murat C."/>
            <person name="Pangilinan J.L."/>
            <person name="Park R."/>
            <person name="Pearson M."/>
            <person name="Quesneville H."/>
            <person name="Rouhier N."/>
            <person name="Sakthikumar S."/>
            <person name="Salamov A.A."/>
            <person name="Schmutz J."/>
            <person name="Selles B."/>
            <person name="Shapiro H."/>
            <person name="Tanguay P."/>
            <person name="Tuskan G.A."/>
            <person name="Henrissat B."/>
            <person name="Van de Peer Y."/>
            <person name="Rouze P."/>
            <person name="Ellis J.G."/>
            <person name="Dodds P.N."/>
            <person name="Schein J.E."/>
            <person name="Zhong S."/>
            <person name="Hamelin R.C."/>
            <person name="Grigoriev I.V."/>
            <person name="Szabo L.J."/>
            <person name="Martin F."/>
        </authorList>
    </citation>
    <scope>NUCLEOTIDE SEQUENCE [LARGE SCALE GENOMIC DNA]</scope>
    <source>
        <strain evidence="4">98AG31 / pathotype 3-4-7</strain>
    </source>
</reference>
<feature type="domain" description="DUF4187" evidence="2">
    <location>
        <begin position="282"/>
        <end position="336"/>
    </location>
</feature>
<keyword evidence="4" id="KW-1185">Reference proteome</keyword>
<name>F4RU21_MELLP</name>
<dbReference type="GeneID" id="18935261"/>
<feature type="region of interest" description="Disordered" evidence="1">
    <location>
        <begin position="107"/>
        <end position="130"/>
    </location>
</feature>
<dbReference type="InterPro" id="IPR039249">
    <property type="entry name" value="GPATCH11"/>
</dbReference>
<dbReference type="RefSeq" id="XP_007412619.1">
    <property type="nucleotide sequence ID" value="XM_007412557.1"/>
</dbReference>
<dbReference type="KEGG" id="mlr:MELLADRAFT_89632"/>
<feature type="region of interest" description="Disordered" evidence="1">
    <location>
        <begin position="1"/>
        <end position="38"/>
    </location>
</feature>
<evidence type="ECO:0000313" key="4">
    <source>
        <dbReference type="Proteomes" id="UP000001072"/>
    </source>
</evidence>
<evidence type="ECO:0000313" key="3">
    <source>
        <dbReference type="EMBL" id="EGG04158.1"/>
    </source>
</evidence>
<dbReference type="AlphaFoldDB" id="F4RU21"/>
<dbReference type="HOGENOM" id="CLU_046724_1_0_1"/>
<dbReference type="InParanoid" id="F4RU21"/>
<dbReference type="EMBL" id="GL883120">
    <property type="protein sequence ID" value="EGG04158.1"/>
    <property type="molecule type" value="Genomic_DNA"/>
</dbReference>